<dbReference type="InterPro" id="IPR004305">
    <property type="entry name" value="Thiaminase-2/PQQC"/>
</dbReference>
<gene>
    <name evidence="2" type="primary">ABSGL_12787.1 scaffold 13517</name>
</gene>
<evidence type="ECO:0000313" key="2">
    <source>
        <dbReference type="EMBL" id="SAM07148.1"/>
    </source>
</evidence>
<keyword evidence="3" id="KW-1185">Reference proteome</keyword>
<dbReference type="STRING" id="4829.A0A168RMR9"/>
<dbReference type="Gene3D" id="1.20.910.10">
    <property type="entry name" value="Heme oxygenase-like"/>
    <property type="match status" value="1"/>
</dbReference>
<dbReference type="OrthoDB" id="37730at2759"/>
<dbReference type="InterPro" id="IPR016084">
    <property type="entry name" value="Haem_Oase-like_multi-hlx"/>
</dbReference>
<evidence type="ECO:0000313" key="3">
    <source>
        <dbReference type="Proteomes" id="UP000078561"/>
    </source>
</evidence>
<feature type="domain" description="Thiaminase-2/PQQC" evidence="1">
    <location>
        <begin position="15"/>
        <end position="237"/>
    </location>
</feature>
<dbReference type="CDD" id="cd19357">
    <property type="entry name" value="TenA_E_At3g16990-like"/>
    <property type="match status" value="1"/>
</dbReference>
<name>A0A168RMR9_ABSGL</name>
<accession>A0A168RMR9</accession>
<proteinExistence type="predicted"/>
<dbReference type="PANTHER" id="PTHR41813:SF2">
    <property type="entry name" value="REGULATOR PAB1642, PUTATIVE (AFU_ORTHOLOGUE AFUA_3G11955)-RELATED"/>
    <property type="match status" value="1"/>
</dbReference>
<dbReference type="GO" id="GO:0006772">
    <property type="term" value="P:thiamine metabolic process"/>
    <property type="evidence" value="ECO:0007669"/>
    <property type="project" value="UniProtKB-ARBA"/>
</dbReference>
<dbReference type="SUPFAM" id="SSF48613">
    <property type="entry name" value="Heme oxygenase-like"/>
    <property type="match status" value="1"/>
</dbReference>
<sequence>MTLTAHLLSLDKDVYEKATRHKFLQQVGSHTITPEHLQSWIEQDRAYTNGYTKMMGLMISRVALFPDQREWGDNDPHYDSAHSQKVMKTLAFAVSNVFRECQMFSDLLSRTPYAGFEQRGMKPWTARYVDFHQKVARTAGYDLGEALVVLWAMEKVFLEAWLYAKSIQPAPVADESVHMATMRELVANWTLDEFKLFVDDCADLVNALATDDPLRLKSFETVYRETLALEVKFWDMAFADVADD</sequence>
<organism evidence="2">
    <name type="scientific">Absidia glauca</name>
    <name type="common">Pin mould</name>
    <dbReference type="NCBI Taxonomy" id="4829"/>
    <lineage>
        <taxon>Eukaryota</taxon>
        <taxon>Fungi</taxon>
        <taxon>Fungi incertae sedis</taxon>
        <taxon>Mucoromycota</taxon>
        <taxon>Mucoromycotina</taxon>
        <taxon>Mucoromycetes</taxon>
        <taxon>Mucorales</taxon>
        <taxon>Cunninghamellaceae</taxon>
        <taxon>Absidia</taxon>
    </lineage>
</organism>
<reference evidence="2" key="1">
    <citation type="submission" date="2016-04" db="EMBL/GenBank/DDBJ databases">
        <authorList>
            <person name="Evans L.H."/>
            <person name="Alamgir A."/>
            <person name="Owens N."/>
            <person name="Weber N.D."/>
            <person name="Virtaneva K."/>
            <person name="Barbian K."/>
            <person name="Babar A."/>
            <person name="Rosenke K."/>
        </authorList>
    </citation>
    <scope>NUCLEOTIDE SEQUENCE [LARGE SCALE GENOMIC DNA]</scope>
    <source>
        <strain evidence="2">CBS 101.48</strain>
    </source>
</reference>
<dbReference type="Proteomes" id="UP000078561">
    <property type="component" value="Unassembled WGS sequence"/>
</dbReference>
<evidence type="ECO:0000259" key="1">
    <source>
        <dbReference type="Pfam" id="PF03070"/>
    </source>
</evidence>
<dbReference type="PANTHER" id="PTHR41813">
    <property type="entry name" value="REGULATOR PAB1642, PUTATIVE (AFU_ORTHOLOGUE AFUA_3G11955)-RELATED"/>
    <property type="match status" value="1"/>
</dbReference>
<dbReference type="Pfam" id="PF03070">
    <property type="entry name" value="TENA_THI-4"/>
    <property type="match status" value="1"/>
</dbReference>
<protein>
    <recommendedName>
        <fullName evidence="1">Thiaminase-2/PQQC domain-containing protein</fullName>
    </recommendedName>
</protein>
<dbReference type="EMBL" id="LT554730">
    <property type="protein sequence ID" value="SAM07148.1"/>
    <property type="molecule type" value="Genomic_DNA"/>
</dbReference>
<dbReference type="AlphaFoldDB" id="A0A168RMR9"/>
<dbReference type="InParanoid" id="A0A168RMR9"/>
<dbReference type="InterPro" id="IPR053261">
    <property type="entry name" value="Polyketide-peptide_reg"/>
</dbReference>
<dbReference type="OMA" id="FNTWLVQ"/>